<organism evidence="2">
    <name type="scientific">Thiolapillus brandeum</name>
    <dbReference type="NCBI Taxonomy" id="1076588"/>
    <lineage>
        <taxon>Bacteria</taxon>
        <taxon>Pseudomonadati</taxon>
        <taxon>Pseudomonadota</taxon>
        <taxon>Gammaproteobacteria</taxon>
        <taxon>Chromatiales</taxon>
        <taxon>Sedimenticolaceae</taxon>
        <taxon>Thiolapillus</taxon>
    </lineage>
</organism>
<evidence type="ECO:0000259" key="1">
    <source>
        <dbReference type="PROSITE" id="PS50846"/>
    </source>
</evidence>
<dbReference type="Gene3D" id="3.30.70.100">
    <property type="match status" value="1"/>
</dbReference>
<gene>
    <name evidence="2" type="ORF">ENJ98_07360</name>
</gene>
<dbReference type="InterPro" id="IPR036163">
    <property type="entry name" value="HMA_dom_sf"/>
</dbReference>
<dbReference type="Proteomes" id="UP000886100">
    <property type="component" value="Unassembled WGS sequence"/>
</dbReference>
<dbReference type="AlphaFoldDB" id="A0A7C5MZ23"/>
<dbReference type="CDD" id="cd00371">
    <property type="entry name" value="HMA"/>
    <property type="match status" value="1"/>
</dbReference>
<name>A0A7C5MZ23_9GAMM</name>
<dbReference type="GO" id="GO:0046872">
    <property type="term" value="F:metal ion binding"/>
    <property type="evidence" value="ECO:0007669"/>
    <property type="project" value="InterPro"/>
</dbReference>
<sequence length="118" mass="12743">MKATRGTAASAGAWEVKRVIRLPTLEDAADATRAREVLAALPGVLEVEPDLERRRLTVCYDSSRLDYRTLTSTLEGVGLAPAGGLLGRIRASLWQYADTNARENAKAPPPPCCNQPPK</sequence>
<reference evidence="2" key="1">
    <citation type="journal article" date="2020" name="mSystems">
        <title>Genome- and Community-Level Interaction Insights into Carbon Utilization and Element Cycling Functions of Hydrothermarchaeota in Hydrothermal Sediment.</title>
        <authorList>
            <person name="Zhou Z."/>
            <person name="Liu Y."/>
            <person name="Xu W."/>
            <person name="Pan J."/>
            <person name="Luo Z.H."/>
            <person name="Li M."/>
        </authorList>
    </citation>
    <scope>NUCLEOTIDE SEQUENCE [LARGE SCALE GENOMIC DNA]</scope>
    <source>
        <strain evidence="2">HyVt-535</strain>
    </source>
</reference>
<feature type="domain" description="HMA" evidence="1">
    <location>
        <begin position="16"/>
        <end position="82"/>
    </location>
</feature>
<accession>A0A7C5MZ23</accession>
<protein>
    <submittedName>
        <fullName evidence="2">Cation transporter</fullName>
    </submittedName>
</protein>
<dbReference type="InterPro" id="IPR006121">
    <property type="entry name" value="HMA_dom"/>
</dbReference>
<dbReference type="SUPFAM" id="SSF55008">
    <property type="entry name" value="HMA, heavy metal-associated domain"/>
    <property type="match status" value="1"/>
</dbReference>
<evidence type="ECO:0000313" key="2">
    <source>
        <dbReference type="EMBL" id="HHH14039.1"/>
    </source>
</evidence>
<proteinExistence type="predicted"/>
<dbReference type="Pfam" id="PF00403">
    <property type="entry name" value="HMA"/>
    <property type="match status" value="1"/>
</dbReference>
<comment type="caution">
    <text evidence="2">The sequence shown here is derived from an EMBL/GenBank/DDBJ whole genome shotgun (WGS) entry which is preliminary data.</text>
</comment>
<dbReference type="EMBL" id="DROM01000441">
    <property type="protein sequence ID" value="HHH14039.1"/>
    <property type="molecule type" value="Genomic_DNA"/>
</dbReference>
<dbReference type="PROSITE" id="PS50846">
    <property type="entry name" value="HMA_2"/>
    <property type="match status" value="1"/>
</dbReference>